<dbReference type="InterPro" id="IPR001881">
    <property type="entry name" value="EGF-like_Ca-bd_dom"/>
</dbReference>
<dbReference type="InterPro" id="IPR001254">
    <property type="entry name" value="Trypsin_dom"/>
</dbReference>
<dbReference type="PROSITE" id="PS50041">
    <property type="entry name" value="C_TYPE_LECTIN_2"/>
    <property type="match status" value="1"/>
</dbReference>
<dbReference type="GO" id="GO:0005576">
    <property type="term" value="C:extracellular region"/>
    <property type="evidence" value="ECO:0007669"/>
    <property type="project" value="UniProtKB-SubCell"/>
</dbReference>
<feature type="compositionally biased region" description="Low complexity" evidence="10">
    <location>
        <begin position="451"/>
        <end position="461"/>
    </location>
</feature>
<feature type="region of interest" description="Disordered" evidence="10">
    <location>
        <begin position="809"/>
        <end position="853"/>
    </location>
</feature>
<evidence type="ECO:0000256" key="8">
    <source>
        <dbReference type="PROSITE-ProRule" id="PRU00076"/>
    </source>
</evidence>
<dbReference type="Pfam" id="PF12947">
    <property type="entry name" value="EGF_3"/>
    <property type="match status" value="1"/>
</dbReference>
<dbReference type="InterPro" id="IPR000152">
    <property type="entry name" value="EGF-type_Asp/Asn_hydroxyl_site"/>
</dbReference>
<proteinExistence type="predicted"/>
<dbReference type="GO" id="GO:0005509">
    <property type="term" value="F:calcium ion binding"/>
    <property type="evidence" value="ECO:0007669"/>
    <property type="project" value="InterPro"/>
</dbReference>
<dbReference type="InterPro" id="IPR000742">
    <property type="entry name" value="EGF"/>
</dbReference>
<feature type="compositionally biased region" description="Low complexity" evidence="10">
    <location>
        <begin position="345"/>
        <end position="360"/>
    </location>
</feature>
<feature type="compositionally biased region" description="Low complexity" evidence="10">
    <location>
        <begin position="372"/>
        <end position="434"/>
    </location>
</feature>
<keyword evidence="7 8" id="KW-1015">Disulfide bond</keyword>
<keyword evidence="4 11" id="KW-0732">Signal</keyword>
<dbReference type="CDD" id="cd00037">
    <property type="entry name" value="CLECT"/>
    <property type="match status" value="1"/>
</dbReference>
<dbReference type="PANTHER" id="PTHR24039">
    <property type="entry name" value="FIBRILLIN-RELATED"/>
    <property type="match status" value="1"/>
</dbReference>
<dbReference type="GO" id="GO:0006508">
    <property type="term" value="P:proteolysis"/>
    <property type="evidence" value="ECO:0007669"/>
    <property type="project" value="UniProtKB-KW"/>
</dbReference>
<feature type="domain" description="C-type lectin" evidence="13">
    <location>
        <begin position="48"/>
        <end position="163"/>
    </location>
</feature>
<evidence type="ECO:0000256" key="4">
    <source>
        <dbReference type="ARBA" id="ARBA00022729"/>
    </source>
</evidence>
<dbReference type="SMART" id="SM00020">
    <property type="entry name" value="Tryp_SPc"/>
    <property type="match status" value="1"/>
</dbReference>
<feature type="domain" description="EGF-like" evidence="12">
    <location>
        <begin position="259"/>
        <end position="298"/>
    </location>
</feature>
<dbReference type="Pfam" id="PF00089">
    <property type="entry name" value="Trypsin"/>
    <property type="match status" value="2"/>
</dbReference>
<feature type="compositionally biased region" description="Low complexity" evidence="10">
    <location>
        <begin position="842"/>
        <end position="853"/>
    </location>
</feature>
<dbReference type="SMART" id="SM00179">
    <property type="entry name" value="EGF_CA"/>
    <property type="match status" value="3"/>
</dbReference>
<dbReference type="PROSITE" id="PS50092">
    <property type="entry name" value="TSP1"/>
    <property type="match status" value="2"/>
</dbReference>
<dbReference type="Gene3D" id="2.40.10.10">
    <property type="entry name" value="Trypsin-like serine proteases"/>
    <property type="match status" value="2"/>
</dbReference>
<feature type="domain" description="Peptidase S1" evidence="14">
    <location>
        <begin position="927"/>
        <end position="1208"/>
    </location>
</feature>
<keyword evidence="9" id="KW-0720">Serine protease</keyword>
<dbReference type="InterPro" id="IPR018114">
    <property type="entry name" value="TRYPSIN_HIS"/>
</dbReference>
<dbReference type="Gene3D" id="2.10.25.10">
    <property type="entry name" value="Laminin"/>
    <property type="match status" value="4"/>
</dbReference>
<feature type="region of interest" description="Disordered" evidence="10">
    <location>
        <begin position="1321"/>
        <end position="1352"/>
    </location>
</feature>
<accession>A0A8S4NCS3</accession>
<evidence type="ECO:0000313" key="15">
    <source>
        <dbReference type="EMBL" id="CAH1777950.1"/>
    </source>
</evidence>
<dbReference type="SUPFAM" id="SSF56436">
    <property type="entry name" value="C-type lectin-like"/>
    <property type="match status" value="1"/>
</dbReference>
<evidence type="ECO:0000256" key="10">
    <source>
        <dbReference type="SAM" id="MobiDB-lite"/>
    </source>
</evidence>
<feature type="domain" description="EGF-like" evidence="12">
    <location>
        <begin position="299"/>
        <end position="339"/>
    </location>
</feature>
<dbReference type="PROSITE" id="PS01186">
    <property type="entry name" value="EGF_2"/>
    <property type="match status" value="4"/>
</dbReference>
<evidence type="ECO:0000256" key="11">
    <source>
        <dbReference type="SAM" id="SignalP"/>
    </source>
</evidence>
<dbReference type="InterPro" id="IPR009003">
    <property type="entry name" value="Peptidase_S1_PA"/>
</dbReference>
<feature type="compositionally biased region" description="Polar residues" evidence="10">
    <location>
        <begin position="818"/>
        <end position="832"/>
    </location>
</feature>
<evidence type="ECO:0000313" key="16">
    <source>
        <dbReference type="Proteomes" id="UP000749559"/>
    </source>
</evidence>
<dbReference type="SMART" id="SM00034">
    <property type="entry name" value="CLECT"/>
    <property type="match status" value="1"/>
</dbReference>
<evidence type="ECO:0000259" key="13">
    <source>
        <dbReference type="PROSITE" id="PS50041"/>
    </source>
</evidence>
<feature type="compositionally biased region" description="Polar residues" evidence="10">
    <location>
        <begin position="1323"/>
        <end position="1337"/>
    </location>
</feature>
<evidence type="ECO:0000256" key="2">
    <source>
        <dbReference type="ARBA" id="ARBA00022525"/>
    </source>
</evidence>
<dbReference type="SMART" id="SM00209">
    <property type="entry name" value="TSP1"/>
    <property type="match status" value="3"/>
</dbReference>
<keyword evidence="3 8" id="KW-0245">EGF-like domain</keyword>
<dbReference type="OrthoDB" id="6154520at2759"/>
<reference evidence="15" key="1">
    <citation type="submission" date="2022-03" db="EMBL/GenBank/DDBJ databases">
        <authorList>
            <person name="Martin C."/>
        </authorList>
    </citation>
    <scope>NUCLEOTIDE SEQUENCE</scope>
</reference>
<protein>
    <submittedName>
        <fullName evidence="15">Uncharacterized protein</fullName>
    </submittedName>
</protein>
<feature type="compositionally biased region" description="Polar residues" evidence="10">
    <location>
        <begin position="361"/>
        <end position="371"/>
    </location>
</feature>
<comment type="caution">
    <text evidence="15">The sequence shown here is derived from an EMBL/GenBank/DDBJ whole genome shotgun (WGS) entry which is preliminary data.</text>
</comment>
<dbReference type="InterPro" id="IPR036383">
    <property type="entry name" value="TSP1_rpt_sf"/>
</dbReference>
<dbReference type="PRINTS" id="PR00722">
    <property type="entry name" value="CHYMOTRYPSIN"/>
</dbReference>
<sequence>MITQKKQYVHLHLVTAVLGLFACSVSNVEASYTCLKVKGPKESNWTMIGTRCFLDVQTSGIKYLKAESDCKTRGGHLASVHSDIEQAFMAEKMKDNKLGYYIGLNDIDKEGSFVWTDGSPYSYQKWAPKPRNVNGRPKSSDCAQVTGTGFNTTEWRTVHCNTRTDGYICSKEAASSCNSTADCHTFATCKTDRYSGATGCQCDKGYTGNGSHCQDVDECAVSYANDCHRVFGICINTNGSFDCMCASGYTGNGRRMCRDINECTKRNSCHEFSKCKNLRGSYKCSCIKGFTGNGWNCSDIDECLDNSNNCHQLANCTNIPGSYMCSCPTGYKGNGVSCEATTQTTTTTTTESTMTDSNTTDASTKANDAISTTDASTTVTDATTTEATTTVTGATTTEATTTVTDATTTEAPPKVTDASNTEATTTMTDATTTEGPPKVTDATTTEAPPKVTDASTTEAPTTVTDATTTEATTTVTDATTTKATTTATDATTNEATTTVTDATTTEATTTVTDATTTEATTTVTDATTTDATTTAIDATTTEATTTVTDAVTTEATTTVTDATTTEATTTVTGATTNEATTTVTDATTTEATKTATDATTSEATTTVTDAITTEATTTVTYATTTEATTSVTDATTTEATTTVTDATTTEATTIVTDATITEATTTTVDATTTEARTTVTDATTTDATTSVTDTTTTEATTTVTDATTTDATTSVTDTTTTEATTTVTDATTTEATTSVTDATTAQATTSVTDTTTTEATTTVTDVTTTEATTTVTDATTTEATATVTDATTTEATTTVTDITTTDVKTTVPTTPTVPKSTNSTSEPTTTAKSGARSGFHGPPSTTVTSPTITSTASFQIQKKPEWTRYSPWSRCGSNKTAICSPQYRFRARMCIFSNGSVVSEDLCDGGEDAAYEKECCKGEACRIMCGLNMNKTGIRNWAVGIERSNPLPERFCHGILLHNYWVLTAGHCVCGIKQECCSRETKSSSSPWRVDIRKCNYRRWKIRALDPNPDNDLYMGLRNFQDSIHPNKIIVHGKYTMVDNVVTHDIALIRLKSPVRMGAGNDDPRPALLPGVICSDSTKEENTCSTHWTDSLMQDCFATIGGKTFARRGVTRLKIFEDTFHEQSQEDIKEIGVKLERTGQHSQSPGLGDSGGPLSCKVADNSTQEVVLGVLSSTSMEGCRSRDACTTQVMSIPHYMQWIMGRVKDWAEWGAWSSCSADCKNIGCGSQCSEGKRQRIRGCIKPINFVEIDARYGRFKDKCSFGTDKEICTMNHECANSTWGKWSEWSKCKTNKFDRTVRFRERHCKMEDGKIDPSIENCKPQNNGITSRETQPCATKPKGDVGQPRGVTDKPQFDHFKETCKNASQNRVWLAALYEKGRLMCAGTLINKNWMLAPAECFSSYGTDSPMTCINIDDWRVKFAKPMSSPGDDTPSWKLSMIILDPKFEVLDLEKRLFKNNKAMLKLETSFEETDAICVRTFNHSYPKLKATQPVFGSIY</sequence>
<dbReference type="InterPro" id="IPR024731">
    <property type="entry name" value="NELL2-like_EGF"/>
</dbReference>
<dbReference type="InterPro" id="IPR043504">
    <property type="entry name" value="Peptidase_S1_PA_chymotrypsin"/>
</dbReference>
<gene>
    <name evidence="15" type="ORF">OFUS_LOCUS4932</name>
</gene>
<dbReference type="InterPro" id="IPR009030">
    <property type="entry name" value="Growth_fac_rcpt_cys_sf"/>
</dbReference>
<evidence type="ECO:0000256" key="3">
    <source>
        <dbReference type="ARBA" id="ARBA00022536"/>
    </source>
</evidence>
<dbReference type="InterPro" id="IPR033116">
    <property type="entry name" value="TRYPSIN_SER"/>
</dbReference>
<feature type="disulfide bond" evidence="8">
    <location>
        <begin position="183"/>
        <end position="200"/>
    </location>
</feature>
<comment type="caution">
    <text evidence="8">Lacks conserved residue(s) required for the propagation of feature annotation.</text>
</comment>
<dbReference type="InterPro" id="IPR016186">
    <property type="entry name" value="C-type_lectin-like/link_sf"/>
</dbReference>
<dbReference type="PROSITE" id="PS00134">
    <property type="entry name" value="TRYPSIN_HIS"/>
    <property type="match status" value="1"/>
</dbReference>
<dbReference type="InterPro" id="IPR049883">
    <property type="entry name" value="NOTCH1_EGF-like"/>
</dbReference>
<evidence type="ECO:0000256" key="1">
    <source>
        <dbReference type="ARBA" id="ARBA00004613"/>
    </source>
</evidence>
<evidence type="ECO:0000256" key="5">
    <source>
        <dbReference type="ARBA" id="ARBA00022737"/>
    </source>
</evidence>
<dbReference type="PANTHER" id="PTHR24039:SF48">
    <property type="entry name" value="FIBRILLIN-2 ISOFORM X1-RELATED"/>
    <property type="match status" value="1"/>
</dbReference>
<dbReference type="Pfam" id="PF07645">
    <property type="entry name" value="EGF_CA"/>
    <property type="match status" value="2"/>
</dbReference>
<dbReference type="PROSITE" id="PS50240">
    <property type="entry name" value="TRYPSIN_DOM"/>
    <property type="match status" value="1"/>
</dbReference>
<name>A0A8S4NCS3_OWEFU</name>
<dbReference type="EMBL" id="CAIIXF020000002">
    <property type="protein sequence ID" value="CAH1777950.1"/>
    <property type="molecule type" value="Genomic_DNA"/>
</dbReference>
<keyword evidence="6" id="KW-0106">Calcium</keyword>
<dbReference type="SMART" id="SM00181">
    <property type="entry name" value="EGF"/>
    <property type="match status" value="4"/>
</dbReference>
<dbReference type="CDD" id="cd00054">
    <property type="entry name" value="EGF_CA"/>
    <property type="match status" value="3"/>
</dbReference>
<evidence type="ECO:0000256" key="9">
    <source>
        <dbReference type="RuleBase" id="RU363034"/>
    </source>
</evidence>
<dbReference type="InterPro" id="IPR000884">
    <property type="entry name" value="TSP1_rpt"/>
</dbReference>
<evidence type="ECO:0000256" key="6">
    <source>
        <dbReference type="ARBA" id="ARBA00022837"/>
    </source>
</evidence>
<comment type="subcellular location">
    <subcellularLocation>
        <location evidence="1">Secreted</location>
    </subcellularLocation>
</comment>
<evidence type="ECO:0000256" key="7">
    <source>
        <dbReference type="ARBA" id="ARBA00023157"/>
    </source>
</evidence>
<organism evidence="15 16">
    <name type="scientific">Owenia fusiformis</name>
    <name type="common">Polychaete worm</name>
    <dbReference type="NCBI Taxonomy" id="6347"/>
    <lineage>
        <taxon>Eukaryota</taxon>
        <taxon>Metazoa</taxon>
        <taxon>Spiralia</taxon>
        <taxon>Lophotrochozoa</taxon>
        <taxon>Annelida</taxon>
        <taxon>Polychaeta</taxon>
        <taxon>Sedentaria</taxon>
        <taxon>Canalipalpata</taxon>
        <taxon>Sabellida</taxon>
        <taxon>Oweniida</taxon>
        <taxon>Oweniidae</taxon>
        <taxon>Owenia</taxon>
    </lineage>
</organism>
<keyword evidence="5" id="KW-0677">Repeat</keyword>
<dbReference type="PROSITE" id="PS01187">
    <property type="entry name" value="EGF_CA"/>
    <property type="match status" value="2"/>
</dbReference>
<dbReference type="GO" id="GO:0004252">
    <property type="term" value="F:serine-type endopeptidase activity"/>
    <property type="evidence" value="ECO:0007669"/>
    <property type="project" value="InterPro"/>
</dbReference>
<dbReference type="SUPFAM" id="SSF82895">
    <property type="entry name" value="TSP-1 type 1 repeat"/>
    <property type="match status" value="1"/>
</dbReference>
<dbReference type="Gene3D" id="3.10.100.10">
    <property type="entry name" value="Mannose-Binding Protein A, subunit A"/>
    <property type="match status" value="1"/>
</dbReference>
<keyword evidence="2" id="KW-0964">Secreted</keyword>
<feature type="signal peptide" evidence="11">
    <location>
        <begin position="1"/>
        <end position="30"/>
    </location>
</feature>
<dbReference type="FunFam" id="2.10.25.10:FF:000038">
    <property type="entry name" value="Fibrillin 2"/>
    <property type="match status" value="3"/>
</dbReference>
<keyword evidence="16" id="KW-1185">Reference proteome</keyword>
<feature type="region of interest" description="Disordered" evidence="10">
    <location>
        <begin position="345"/>
        <end position="461"/>
    </location>
</feature>
<feature type="domain" description="EGF-like" evidence="12">
    <location>
        <begin position="173"/>
        <end position="214"/>
    </location>
</feature>
<keyword evidence="9" id="KW-0378">Hydrolase</keyword>
<dbReference type="InterPro" id="IPR016187">
    <property type="entry name" value="CTDL_fold"/>
</dbReference>
<dbReference type="SUPFAM" id="SSF50494">
    <property type="entry name" value="Trypsin-like serine proteases"/>
    <property type="match status" value="2"/>
</dbReference>
<evidence type="ECO:0000259" key="12">
    <source>
        <dbReference type="PROSITE" id="PS50026"/>
    </source>
</evidence>
<dbReference type="PROSITE" id="PS50026">
    <property type="entry name" value="EGF_3"/>
    <property type="match status" value="4"/>
</dbReference>
<keyword evidence="9" id="KW-0645">Protease</keyword>
<evidence type="ECO:0000259" key="14">
    <source>
        <dbReference type="PROSITE" id="PS50240"/>
    </source>
</evidence>
<dbReference type="Proteomes" id="UP000749559">
    <property type="component" value="Unassembled WGS sequence"/>
</dbReference>
<dbReference type="SUPFAM" id="SSF57184">
    <property type="entry name" value="Growth factor receptor domain"/>
    <property type="match status" value="1"/>
</dbReference>
<feature type="chain" id="PRO_5035814577" evidence="11">
    <location>
        <begin position="31"/>
        <end position="1500"/>
    </location>
</feature>
<dbReference type="InterPro" id="IPR001314">
    <property type="entry name" value="Peptidase_S1A"/>
</dbReference>
<dbReference type="Pfam" id="PF00059">
    <property type="entry name" value="Lectin_C"/>
    <property type="match status" value="1"/>
</dbReference>
<dbReference type="PROSITE" id="PS00010">
    <property type="entry name" value="ASX_HYDROXYL"/>
    <property type="match status" value="3"/>
</dbReference>
<dbReference type="PROSITE" id="PS00135">
    <property type="entry name" value="TRYPSIN_SER"/>
    <property type="match status" value="1"/>
</dbReference>
<dbReference type="InterPro" id="IPR001304">
    <property type="entry name" value="C-type_lectin-like"/>
</dbReference>
<dbReference type="InterPro" id="IPR018097">
    <property type="entry name" value="EGF_Ca-bd_CS"/>
</dbReference>
<feature type="domain" description="EGF-like" evidence="12">
    <location>
        <begin position="215"/>
        <end position="258"/>
    </location>
</feature>
<dbReference type="PROSITE" id="PS51257">
    <property type="entry name" value="PROKAR_LIPOPROTEIN"/>
    <property type="match status" value="1"/>
</dbReference>